<sequence>MKIWVDAQLSPVIALWINESFTDINAVSMRSLDMLYASDIDIFKAARAQSVVILSKDADFVKLIELHGIPPQLIWVTCGNTSNSRMFQILKTALPQAKQLLESGEQIVEIGS</sequence>
<name>A0A7D4QNC3_9SPHI</name>
<dbReference type="Proteomes" id="UP000505355">
    <property type="component" value="Chromosome"/>
</dbReference>
<dbReference type="PROSITE" id="PS50972">
    <property type="entry name" value="PTERIN_BINDING"/>
    <property type="match status" value="1"/>
</dbReference>
<dbReference type="RefSeq" id="WP_173417040.1">
    <property type="nucleotide sequence ID" value="NZ_CP054139.1"/>
</dbReference>
<evidence type="ECO:0000313" key="3">
    <source>
        <dbReference type="Proteomes" id="UP000505355"/>
    </source>
</evidence>
<dbReference type="InterPro" id="IPR000489">
    <property type="entry name" value="Pterin-binding_dom"/>
</dbReference>
<dbReference type="InterPro" id="IPR041049">
    <property type="entry name" value="DUF5615"/>
</dbReference>
<dbReference type="Pfam" id="PF18480">
    <property type="entry name" value="DUF5615"/>
    <property type="match status" value="1"/>
</dbReference>
<reference evidence="2 3" key="1">
    <citation type="submission" date="2020-05" db="EMBL/GenBank/DDBJ databases">
        <title>Mucilaginibacter mali sp. nov.</title>
        <authorList>
            <person name="Kim H.S."/>
            <person name="Lee K.C."/>
            <person name="Suh M.K."/>
            <person name="Kim J.-S."/>
            <person name="Han K.-I."/>
            <person name="Eom M.K."/>
            <person name="Shin Y.K."/>
            <person name="Lee J.-S."/>
        </authorList>
    </citation>
    <scope>NUCLEOTIDE SEQUENCE [LARGE SCALE GENOMIC DNA]</scope>
    <source>
        <strain evidence="2 3">G2-14</strain>
    </source>
</reference>
<evidence type="ECO:0000259" key="1">
    <source>
        <dbReference type="PROSITE" id="PS50972"/>
    </source>
</evidence>
<dbReference type="KEGG" id="mmab:HQ865_22380"/>
<keyword evidence="3" id="KW-1185">Reference proteome</keyword>
<gene>
    <name evidence="2" type="ORF">HQ865_22380</name>
</gene>
<evidence type="ECO:0000313" key="2">
    <source>
        <dbReference type="EMBL" id="QKJ32390.1"/>
    </source>
</evidence>
<proteinExistence type="predicted"/>
<feature type="domain" description="Pterin-binding" evidence="1">
    <location>
        <begin position="64"/>
        <end position="112"/>
    </location>
</feature>
<accession>A0A7D4QNC3</accession>
<dbReference type="GO" id="GO:0042558">
    <property type="term" value="P:pteridine-containing compound metabolic process"/>
    <property type="evidence" value="ECO:0007669"/>
    <property type="project" value="InterPro"/>
</dbReference>
<protein>
    <submittedName>
        <fullName evidence="2">DUF5615 family PIN-like protein</fullName>
    </submittedName>
</protein>
<dbReference type="AlphaFoldDB" id="A0A7D4QNC3"/>
<organism evidence="2 3">
    <name type="scientific">Mucilaginibacter mali</name>
    <dbReference type="NCBI Taxonomy" id="2740462"/>
    <lineage>
        <taxon>Bacteria</taxon>
        <taxon>Pseudomonadati</taxon>
        <taxon>Bacteroidota</taxon>
        <taxon>Sphingobacteriia</taxon>
        <taxon>Sphingobacteriales</taxon>
        <taxon>Sphingobacteriaceae</taxon>
        <taxon>Mucilaginibacter</taxon>
    </lineage>
</organism>
<dbReference type="EMBL" id="CP054139">
    <property type="protein sequence ID" value="QKJ32390.1"/>
    <property type="molecule type" value="Genomic_DNA"/>
</dbReference>